<protein>
    <recommendedName>
        <fullName evidence="9">Pentacotripeptide-repeat region of PRORP domain-containing protein</fullName>
    </recommendedName>
</protein>
<organism evidence="7 8">
    <name type="scientific">Manihot esculenta</name>
    <name type="common">Cassava</name>
    <name type="synonym">Jatropha manihot</name>
    <dbReference type="NCBI Taxonomy" id="3983"/>
    <lineage>
        <taxon>Eukaryota</taxon>
        <taxon>Viridiplantae</taxon>
        <taxon>Streptophyta</taxon>
        <taxon>Embryophyta</taxon>
        <taxon>Tracheophyta</taxon>
        <taxon>Spermatophyta</taxon>
        <taxon>Magnoliopsida</taxon>
        <taxon>eudicotyledons</taxon>
        <taxon>Gunneridae</taxon>
        <taxon>Pentapetalae</taxon>
        <taxon>rosids</taxon>
        <taxon>fabids</taxon>
        <taxon>Malpighiales</taxon>
        <taxon>Euphorbiaceae</taxon>
        <taxon>Crotonoideae</taxon>
        <taxon>Manihoteae</taxon>
        <taxon>Manihot</taxon>
    </lineage>
</organism>
<reference evidence="8" key="1">
    <citation type="journal article" date="2016" name="Nat. Biotechnol.">
        <title>Sequencing wild and cultivated cassava and related species reveals extensive interspecific hybridization and genetic diversity.</title>
        <authorList>
            <person name="Bredeson J.V."/>
            <person name="Lyons J.B."/>
            <person name="Prochnik S.E."/>
            <person name="Wu G.A."/>
            <person name="Ha C.M."/>
            <person name="Edsinger-Gonzales E."/>
            <person name="Grimwood J."/>
            <person name="Schmutz J."/>
            <person name="Rabbi I.Y."/>
            <person name="Egesi C."/>
            <person name="Nauluvula P."/>
            <person name="Lebot V."/>
            <person name="Ndunguru J."/>
            <person name="Mkamilo G."/>
            <person name="Bart R.S."/>
            <person name="Setter T.L."/>
            <person name="Gleadow R.M."/>
            <person name="Kulakow P."/>
            <person name="Ferguson M.E."/>
            <person name="Rounsley S."/>
            <person name="Rokhsar D.S."/>
        </authorList>
    </citation>
    <scope>NUCLEOTIDE SEQUENCE [LARGE SCALE GENOMIC DNA]</scope>
    <source>
        <strain evidence="8">cv. AM560-2</strain>
    </source>
</reference>
<dbReference type="FunFam" id="1.25.40.10:FF:000385">
    <property type="entry name" value="Pentatricopeptide repeat-containing protein mitochondrial"/>
    <property type="match status" value="1"/>
</dbReference>
<dbReference type="AlphaFoldDB" id="A0A2C9WNF4"/>
<gene>
    <name evidence="7" type="ORF">MANES_01G229000v8</name>
</gene>
<dbReference type="GO" id="GO:0005739">
    <property type="term" value="C:mitochondrion"/>
    <property type="evidence" value="ECO:0000318"/>
    <property type="project" value="GO_Central"/>
</dbReference>
<dbReference type="InterPro" id="IPR011990">
    <property type="entry name" value="TPR-like_helical_dom_sf"/>
</dbReference>
<accession>A0A2C9WNF4</accession>
<feature type="repeat" description="PPR" evidence="6">
    <location>
        <begin position="145"/>
        <end position="179"/>
    </location>
</feature>
<evidence type="ECO:0000256" key="6">
    <source>
        <dbReference type="PROSITE-ProRule" id="PRU00708"/>
    </source>
</evidence>
<evidence type="ECO:0008006" key="9">
    <source>
        <dbReference type="Google" id="ProtNLM"/>
    </source>
</evidence>
<dbReference type="PROSITE" id="PS51375">
    <property type="entry name" value="PPR"/>
    <property type="match status" value="1"/>
</dbReference>
<sequence length="509" mass="58389">MNPINMAKNLSRLILNGSWISRQICTAAEAVVEAAPPVMGSHGKGERLYRRLSALGATGGSVSKTLNDYLMEGNPVTKIELIRCAKELRKYRRFDHALEIMEWIEKRKMNLSHVDYAIQLDLIAKTKGVAAAEDFFNGLPPSAKVHSTYGSLLNCYCKELMSDKALALFQKMDEMNFLTASLPFNNLMSLHMGLGQPERVPALVYEMKQRNIKPCSFTYNIWMQSYGFLNDLEAVERVLSEIEKDDKDNCEWTTYTNLATIYLKAGHFEKAESALKRVEAKMGFQNREAYHFLISIYGGTSNLSEVNRVWKSMKSSFRVIPNLSYLVMLQALAKLKDVEGIAKCFKEWESSCQNYDMRLANVAIRAYLEQDMYEEAESIFDDALKRTKGPFFKAREMFMVFFLKIHQLNSALDHMKAAFSVPEYEWQPREETVSAFFNHFCEEKNIDGAEKFCKILKHINSLDSSAYSLLLKTYIAADRLAPEMRKRLEEDNIEMSDELESLLERVSPK</sequence>
<dbReference type="NCBIfam" id="TIGR00756">
    <property type="entry name" value="PPR"/>
    <property type="match status" value="1"/>
</dbReference>
<comment type="similarity">
    <text evidence="2">Belongs to the PPR family. P subfamily.</text>
</comment>
<keyword evidence="3" id="KW-0677">Repeat</keyword>
<dbReference type="FunFam" id="1.25.40.10:FF:000618">
    <property type="entry name" value="Pentatricopeptide repeat-containing protein mitochondrial"/>
    <property type="match status" value="1"/>
</dbReference>
<evidence type="ECO:0000256" key="3">
    <source>
        <dbReference type="ARBA" id="ARBA00022737"/>
    </source>
</evidence>
<dbReference type="OMA" id="LFLEHYM"/>
<dbReference type="PANTHER" id="PTHR45717">
    <property type="entry name" value="OS12G0527900 PROTEIN"/>
    <property type="match status" value="1"/>
</dbReference>
<dbReference type="Gramene" id="Manes.01G229000.1.v8.1">
    <property type="protein sequence ID" value="Manes.01G229000.1.v8.1.CDS"/>
    <property type="gene ID" value="Manes.01G229000.v8.1"/>
</dbReference>
<keyword evidence="4" id="KW-0809">Transit peptide</keyword>
<dbReference type="Pfam" id="PF01535">
    <property type="entry name" value="PPR"/>
    <property type="match status" value="5"/>
</dbReference>
<evidence type="ECO:0000256" key="5">
    <source>
        <dbReference type="ARBA" id="ARBA00023128"/>
    </source>
</evidence>
<dbReference type="EMBL" id="CM004387">
    <property type="protein sequence ID" value="OAY61939.1"/>
    <property type="molecule type" value="Genomic_DNA"/>
</dbReference>
<dbReference type="Proteomes" id="UP000091857">
    <property type="component" value="Chromosome 1"/>
</dbReference>
<dbReference type="InterPro" id="IPR002885">
    <property type="entry name" value="PPR_rpt"/>
</dbReference>
<evidence type="ECO:0000256" key="2">
    <source>
        <dbReference type="ARBA" id="ARBA00007626"/>
    </source>
</evidence>
<dbReference type="PANTHER" id="PTHR45717:SF8">
    <property type="entry name" value="OS01G0301000 PROTEIN"/>
    <property type="match status" value="1"/>
</dbReference>
<dbReference type="GO" id="GO:0003729">
    <property type="term" value="F:mRNA binding"/>
    <property type="evidence" value="ECO:0007669"/>
    <property type="project" value="UniProtKB-ARBA"/>
</dbReference>
<dbReference type="SUPFAM" id="SSF48452">
    <property type="entry name" value="TPR-like"/>
    <property type="match status" value="1"/>
</dbReference>
<evidence type="ECO:0000313" key="8">
    <source>
        <dbReference type="Proteomes" id="UP000091857"/>
    </source>
</evidence>
<comment type="subcellular location">
    <subcellularLocation>
        <location evidence="1">Mitochondrion</location>
    </subcellularLocation>
</comment>
<evidence type="ECO:0000313" key="7">
    <source>
        <dbReference type="EMBL" id="OAY61939.1"/>
    </source>
</evidence>
<evidence type="ECO:0000256" key="1">
    <source>
        <dbReference type="ARBA" id="ARBA00004173"/>
    </source>
</evidence>
<dbReference type="Gene3D" id="1.25.40.10">
    <property type="entry name" value="Tetratricopeptide repeat domain"/>
    <property type="match status" value="2"/>
</dbReference>
<comment type="caution">
    <text evidence="7">The sequence shown here is derived from an EMBL/GenBank/DDBJ whole genome shotgun (WGS) entry which is preliminary data.</text>
</comment>
<dbReference type="STRING" id="3983.A0A2C9WNF4"/>
<proteinExistence type="inferred from homology"/>
<name>A0A2C9WNF4_MANES</name>
<evidence type="ECO:0000256" key="4">
    <source>
        <dbReference type="ARBA" id="ARBA00022946"/>
    </source>
</evidence>
<keyword evidence="5" id="KW-0496">Mitochondrion</keyword>
<keyword evidence="8" id="KW-1185">Reference proteome</keyword>